<evidence type="ECO:0000256" key="2">
    <source>
        <dbReference type="SAM" id="SignalP"/>
    </source>
</evidence>
<evidence type="ECO:0000256" key="1">
    <source>
        <dbReference type="SAM" id="MobiDB-lite"/>
    </source>
</evidence>
<dbReference type="EMBL" id="GANP01014541">
    <property type="protein sequence ID" value="JAB69927.1"/>
    <property type="molecule type" value="mRNA"/>
</dbReference>
<sequence>MKIFILVLLVAVLFYVDSAGTTECGANERAVSCPKRNERNVSCHEGTCDSPTPIDSCNECKCYLDDNDGTDCETKCVCVSETLRQADGKCRDPSDCPEGSPGSKITPDRKEDKK</sequence>
<feature type="chain" id="PRO_5004734859" evidence="2">
    <location>
        <begin position="19"/>
        <end position="114"/>
    </location>
</feature>
<reference evidence="3" key="1">
    <citation type="journal article" date="2015" name="Sci. Rep.">
        <title>Tissue- and time-dependent transcription in Ixodes ricinus salivary glands and midguts when blood feeding on the vertebrate host.</title>
        <authorList>
            <person name="Kotsyfakis M."/>
            <person name="Schwarz A."/>
            <person name="Erhart J."/>
            <person name="Ribeiro J.M."/>
        </authorList>
    </citation>
    <scope>NUCLEOTIDE SEQUENCE</scope>
    <source>
        <tissue evidence="3">Salivary gland and midgut</tissue>
    </source>
</reference>
<accession>V5H6L3</accession>
<feature type="signal peptide" evidence="2">
    <location>
        <begin position="1"/>
        <end position="18"/>
    </location>
</feature>
<name>V5H6L3_IXORI</name>
<protein>
    <submittedName>
        <fullName evidence="3">Putative secreted protein</fullName>
    </submittedName>
</protein>
<proteinExistence type="evidence at transcript level"/>
<evidence type="ECO:0000313" key="3">
    <source>
        <dbReference type="EMBL" id="JAB69927.1"/>
    </source>
</evidence>
<organism evidence="3">
    <name type="scientific">Ixodes ricinus</name>
    <name type="common">Common tick</name>
    <name type="synonym">Acarus ricinus</name>
    <dbReference type="NCBI Taxonomy" id="34613"/>
    <lineage>
        <taxon>Eukaryota</taxon>
        <taxon>Metazoa</taxon>
        <taxon>Ecdysozoa</taxon>
        <taxon>Arthropoda</taxon>
        <taxon>Chelicerata</taxon>
        <taxon>Arachnida</taxon>
        <taxon>Acari</taxon>
        <taxon>Parasitiformes</taxon>
        <taxon>Ixodida</taxon>
        <taxon>Ixodoidea</taxon>
        <taxon>Ixodidae</taxon>
        <taxon>Ixodinae</taxon>
        <taxon>Ixodes</taxon>
    </lineage>
</organism>
<feature type="region of interest" description="Disordered" evidence="1">
    <location>
        <begin position="87"/>
        <end position="114"/>
    </location>
</feature>
<keyword evidence="2" id="KW-0732">Signal</keyword>
<dbReference type="AlphaFoldDB" id="V5H6L3"/>